<dbReference type="EMBL" id="LT670844">
    <property type="protein sequence ID" value="SHJ44689.1"/>
    <property type="molecule type" value="Genomic_DNA"/>
</dbReference>
<evidence type="ECO:0000313" key="2">
    <source>
        <dbReference type="Proteomes" id="UP000189935"/>
    </source>
</evidence>
<reference evidence="1 2" key="1">
    <citation type="submission" date="2016-11" db="EMBL/GenBank/DDBJ databases">
        <authorList>
            <person name="Jaros S."/>
            <person name="Januszkiewicz K."/>
            <person name="Wedrychowicz H."/>
        </authorList>
    </citation>
    <scope>NUCLEOTIDE SEQUENCE [LARGE SCALE GENOMIC DNA]</scope>
    <source>
        <strain evidence="1 2">GAS499</strain>
    </source>
</reference>
<sequence>MRTDKSRYVDSVLVAALFMLALTGAMAIHRFLASDPTAEVIQSQTVRY</sequence>
<proteinExistence type="predicted"/>
<name>A0A1M6JD98_9BRAD</name>
<accession>A0A1M6JD98</accession>
<protein>
    <submittedName>
        <fullName evidence="1">Uncharacterized protein</fullName>
    </submittedName>
</protein>
<dbReference type="Proteomes" id="UP000189935">
    <property type="component" value="Chromosome I"/>
</dbReference>
<organism evidence="1 2">
    <name type="scientific">Bradyrhizobium lablabi</name>
    <dbReference type="NCBI Taxonomy" id="722472"/>
    <lineage>
        <taxon>Bacteria</taxon>
        <taxon>Pseudomonadati</taxon>
        <taxon>Pseudomonadota</taxon>
        <taxon>Alphaproteobacteria</taxon>
        <taxon>Hyphomicrobiales</taxon>
        <taxon>Nitrobacteraceae</taxon>
        <taxon>Bradyrhizobium</taxon>
    </lineage>
</organism>
<evidence type="ECO:0000313" key="1">
    <source>
        <dbReference type="EMBL" id="SHJ44689.1"/>
    </source>
</evidence>
<dbReference type="AlphaFoldDB" id="A0A1M6JD98"/>
<gene>
    <name evidence="1" type="ORF">SAMN05444159_0643</name>
</gene>